<evidence type="ECO:0000313" key="3">
    <source>
        <dbReference type="EMBL" id="KIJ99537.1"/>
    </source>
</evidence>
<dbReference type="HOGENOM" id="CLU_1337682_0_0_1"/>
<reference evidence="4" key="2">
    <citation type="submission" date="2015-01" db="EMBL/GenBank/DDBJ databases">
        <title>Evolutionary Origins and Diversification of the Mycorrhizal Mutualists.</title>
        <authorList>
            <consortium name="DOE Joint Genome Institute"/>
            <consortium name="Mycorrhizal Genomics Consortium"/>
            <person name="Kohler A."/>
            <person name="Kuo A."/>
            <person name="Nagy L.G."/>
            <person name="Floudas D."/>
            <person name="Copeland A."/>
            <person name="Barry K.W."/>
            <person name="Cichocki N."/>
            <person name="Veneault-Fourrey C."/>
            <person name="LaButti K."/>
            <person name="Lindquist E.A."/>
            <person name="Lipzen A."/>
            <person name="Lundell T."/>
            <person name="Morin E."/>
            <person name="Murat C."/>
            <person name="Riley R."/>
            <person name="Ohm R."/>
            <person name="Sun H."/>
            <person name="Tunlid A."/>
            <person name="Henrissat B."/>
            <person name="Grigoriev I.V."/>
            <person name="Hibbett D.S."/>
            <person name="Martin F."/>
        </authorList>
    </citation>
    <scope>NUCLEOTIDE SEQUENCE [LARGE SCALE GENOMIC DNA]</scope>
    <source>
        <strain evidence="4">LaAM-08-1</strain>
    </source>
</reference>
<sequence>MTPIKPIFALPSSSPSSPPSPGSPSITFNTPTPRKPIIRSNSEDPLLPTRGEKGDDFWRRFSIIAKEDLAKPRGSKESSWLKKTQSGSVRLNTWVGVVAVLLIASILAAVGLGIYFNRNAPGHQQPKVFGGSADEVGSSVSSSASASATSVKKSVVGTASSSLHVSPTFTVARRAGEEEPQPTFTGVPVPRMQHRMYRRKAGVGY</sequence>
<keyword evidence="2" id="KW-0812">Transmembrane</keyword>
<reference evidence="3 4" key="1">
    <citation type="submission" date="2014-04" db="EMBL/GenBank/DDBJ databases">
        <authorList>
            <consortium name="DOE Joint Genome Institute"/>
            <person name="Kuo A."/>
            <person name="Kohler A."/>
            <person name="Nagy L.G."/>
            <person name="Floudas D."/>
            <person name="Copeland A."/>
            <person name="Barry K.W."/>
            <person name="Cichocki N."/>
            <person name="Veneault-Fourrey C."/>
            <person name="LaButti K."/>
            <person name="Lindquist E.A."/>
            <person name="Lipzen A."/>
            <person name="Lundell T."/>
            <person name="Morin E."/>
            <person name="Murat C."/>
            <person name="Sun H."/>
            <person name="Tunlid A."/>
            <person name="Henrissat B."/>
            <person name="Grigoriev I.V."/>
            <person name="Hibbett D.S."/>
            <person name="Martin F."/>
            <person name="Nordberg H.P."/>
            <person name="Cantor M.N."/>
            <person name="Hua S.X."/>
        </authorList>
    </citation>
    <scope>NUCLEOTIDE SEQUENCE [LARGE SCALE GENOMIC DNA]</scope>
    <source>
        <strain evidence="3 4">LaAM-08-1</strain>
    </source>
</reference>
<dbReference type="STRING" id="1095629.A0A0C9XUG2"/>
<name>A0A0C9XUG2_9AGAR</name>
<accession>A0A0C9XUG2</accession>
<protein>
    <submittedName>
        <fullName evidence="3">Unplaced genomic scaffold K443scaffold_110, whole genome shotgun sequence</fullName>
    </submittedName>
</protein>
<dbReference type="EMBL" id="KN838645">
    <property type="protein sequence ID" value="KIJ99537.1"/>
    <property type="molecule type" value="Genomic_DNA"/>
</dbReference>
<feature type="transmembrane region" description="Helical" evidence="2">
    <location>
        <begin position="91"/>
        <end position="116"/>
    </location>
</feature>
<proteinExistence type="predicted"/>
<keyword evidence="2" id="KW-0472">Membrane</keyword>
<dbReference type="Proteomes" id="UP000054477">
    <property type="component" value="Unassembled WGS sequence"/>
</dbReference>
<gene>
    <name evidence="3" type="ORF">K443DRAFT_679884</name>
</gene>
<evidence type="ECO:0000313" key="4">
    <source>
        <dbReference type="Proteomes" id="UP000054477"/>
    </source>
</evidence>
<keyword evidence="4" id="KW-1185">Reference proteome</keyword>
<feature type="region of interest" description="Disordered" evidence="1">
    <location>
        <begin position="1"/>
        <end position="51"/>
    </location>
</feature>
<keyword evidence="2" id="KW-1133">Transmembrane helix</keyword>
<evidence type="ECO:0000256" key="1">
    <source>
        <dbReference type="SAM" id="MobiDB-lite"/>
    </source>
</evidence>
<evidence type="ECO:0000256" key="2">
    <source>
        <dbReference type="SAM" id="Phobius"/>
    </source>
</evidence>
<dbReference type="AlphaFoldDB" id="A0A0C9XUG2"/>
<dbReference type="OrthoDB" id="3261666at2759"/>
<feature type="region of interest" description="Disordered" evidence="1">
    <location>
        <begin position="171"/>
        <end position="191"/>
    </location>
</feature>
<organism evidence="3 4">
    <name type="scientific">Laccaria amethystina LaAM-08-1</name>
    <dbReference type="NCBI Taxonomy" id="1095629"/>
    <lineage>
        <taxon>Eukaryota</taxon>
        <taxon>Fungi</taxon>
        <taxon>Dikarya</taxon>
        <taxon>Basidiomycota</taxon>
        <taxon>Agaricomycotina</taxon>
        <taxon>Agaricomycetes</taxon>
        <taxon>Agaricomycetidae</taxon>
        <taxon>Agaricales</taxon>
        <taxon>Agaricineae</taxon>
        <taxon>Hydnangiaceae</taxon>
        <taxon>Laccaria</taxon>
    </lineage>
</organism>